<sequence>MGPYCRVVAQLVVTSGVRRGASGPVFHGCGIWSQYNPGGGIYNLYQQAVTFALGFSVKRLPALIMGRPISQGNWVERLKADVTPAHADKLLYACCLCSGLVDSTLYNAYNTFVSMQTGNTIFVGLGASNQNSRPYGWARSLTSIGCFVLGCFLFARLNSALGPRQRGTLLLTFFLQTAMLIITAVLVQSGTIPGIQGLAGDSTETEWSQEAPIVLLSVQSAGQIVASRALGYNEVPTVVITSLLCDLVSDPKLFFLRNAKRDRRVVAFILTLVGAIAGGWITKATGDIYAVMWLAAGIKFVISMAWMFWEEDDKM</sequence>
<evidence type="ECO:0000256" key="1">
    <source>
        <dbReference type="SAM" id="Phobius"/>
    </source>
</evidence>
<feature type="transmembrane region" description="Helical" evidence="1">
    <location>
        <begin position="167"/>
        <end position="187"/>
    </location>
</feature>
<proteinExistence type="predicted"/>
<keyword evidence="1" id="KW-0812">Transmembrane</keyword>
<protein>
    <recommendedName>
        <fullName evidence="4">DUF1275 domain protein</fullName>
    </recommendedName>
</protein>
<gene>
    <name evidence="2" type="ORF">BJX67DRAFT_347468</name>
</gene>
<reference evidence="2 3" key="1">
    <citation type="submission" date="2024-07" db="EMBL/GenBank/DDBJ databases">
        <title>Section-level genome sequencing and comparative genomics of Aspergillus sections Usti and Cavernicolus.</title>
        <authorList>
            <consortium name="Lawrence Berkeley National Laboratory"/>
            <person name="Nybo J.L."/>
            <person name="Vesth T.C."/>
            <person name="Theobald S."/>
            <person name="Frisvad J.C."/>
            <person name="Larsen T.O."/>
            <person name="Kjaerboelling I."/>
            <person name="Rothschild-Mancinelli K."/>
            <person name="Lyhne E.K."/>
            <person name="Kogle M.E."/>
            <person name="Barry K."/>
            <person name="Clum A."/>
            <person name="Na H."/>
            <person name="Ledsgaard L."/>
            <person name="Lin J."/>
            <person name="Lipzen A."/>
            <person name="Kuo A."/>
            <person name="Riley R."/>
            <person name="Mondo S."/>
            <person name="Labutti K."/>
            <person name="Haridas S."/>
            <person name="Pangalinan J."/>
            <person name="Salamov A.A."/>
            <person name="Simmons B.A."/>
            <person name="Magnuson J.K."/>
            <person name="Chen J."/>
            <person name="Drula E."/>
            <person name="Henrissat B."/>
            <person name="Wiebenga A."/>
            <person name="Lubbers R.J."/>
            <person name="Gomes A.C."/>
            <person name="Macurrencykelacurrency M.R."/>
            <person name="Stajich J."/>
            <person name="Grigoriev I.V."/>
            <person name="Mortensen U.H."/>
            <person name="De Vries R.P."/>
            <person name="Baker S.E."/>
            <person name="Andersen M.R."/>
        </authorList>
    </citation>
    <scope>NUCLEOTIDE SEQUENCE [LARGE SCALE GENOMIC DNA]</scope>
    <source>
        <strain evidence="2 3">CBS 449.75</strain>
    </source>
</reference>
<comment type="caution">
    <text evidence="2">The sequence shown here is derived from an EMBL/GenBank/DDBJ whole genome shotgun (WGS) entry which is preliminary data.</text>
</comment>
<keyword evidence="1" id="KW-1133">Transmembrane helix</keyword>
<dbReference type="Pfam" id="PF06912">
    <property type="entry name" value="DUF1275"/>
    <property type="match status" value="1"/>
</dbReference>
<organism evidence="2 3">
    <name type="scientific">Aspergillus lucknowensis</name>
    <dbReference type="NCBI Taxonomy" id="176173"/>
    <lineage>
        <taxon>Eukaryota</taxon>
        <taxon>Fungi</taxon>
        <taxon>Dikarya</taxon>
        <taxon>Ascomycota</taxon>
        <taxon>Pezizomycotina</taxon>
        <taxon>Eurotiomycetes</taxon>
        <taxon>Eurotiomycetidae</taxon>
        <taxon>Eurotiales</taxon>
        <taxon>Aspergillaceae</taxon>
        <taxon>Aspergillus</taxon>
        <taxon>Aspergillus subgen. Nidulantes</taxon>
    </lineage>
</organism>
<accession>A0ABR4LYA7</accession>
<evidence type="ECO:0000313" key="2">
    <source>
        <dbReference type="EMBL" id="KAL2869490.1"/>
    </source>
</evidence>
<dbReference type="PANTHER" id="PTHR37488:SF7">
    <property type="entry name" value="DUF1275 DOMAIN PROTEIN"/>
    <property type="match status" value="1"/>
</dbReference>
<feature type="transmembrane region" description="Helical" evidence="1">
    <location>
        <begin position="137"/>
        <end position="155"/>
    </location>
</feature>
<dbReference type="GeneID" id="98143608"/>
<dbReference type="PANTHER" id="PTHR37488">
    <property type="entry name" value="DUF1275 DOMAIN-CONTAINING PROTEIN"/>
    <property type="match status" value="1"/>
</dbReference>
<keyword evidence="1" id="KW-0472">Membrane</keyword>
<evidence type="ECO:0008006" key="4">
    <source>
        <dbReference type="Google" id="ProtNLM"/>
    </source>
</evidence>
<feature type="transmembrane region" description="Helical" evidence="1">
    <location>
        <begin position="265"/>
        <end position="282"/>
    </location>
</feature>
<keyword evidence="3" id="KW-1185">Reference proteome</keyword>
<dbReference type="RefSeq" id="XP_070888469.1">
    <property type="nucleotide sequence ID" value="XM_071028536.1"/>
</dbReference>
<name>A0ABR4LYA7_9EURO</name>
<dbReference type="Proteomes" id="UP001610432">
    <property type="component" value="Unassembled WGS sequence"/>
</dbReference>
<evidence type="ECO:0000313" key="3">
    <source>
        <dbReference type="Proteomes" id="UP001610432"/>
    </source>
</evidence>
<dbReference type="EMBL" id="JBFXLQ010000009">
    <property type="protein sequence ID" value="KAL2869490.1"/>
    <property type="molecule type" value="Genomic_DNA"/>
</dbReference>
<dbReference type="InterPro" id="IPR010699">
    <property type="entry name" value="DUF1275"/>
</dbReference>
<feature type="transmembrane region" description="Helical" evidence="1">
    <location>
        <begin position="288"/>
        <end position="309"/>
    </location>
</feature>